<feature type="compositionally biased region" description="Polar residues" evidence="1">
    <location>
        <begin position="195"/>
        <end position="226"/>
    </location>
</feature>
<protein>
    <recommendedName>
        <fullName evidence="4">Aflatoxin regulatory protein domain-containing protein</fullName>
    </recommendedName>
</protein>
<sequence>MHEEVSTRQLHAVLCRIGNAHYTSSNNECTYSYMAKLGKPKGARNKKTLERLDQVAANSANATSSSDSLPSLSRSVEPERETSVPMTSPGPITPWMHWSALASTGVSTDGDLNMSLEDQNLQSLFDLDPSLNSGQMDRSFLQLIVVPPQFQMLTPGLTDPGQDPGLHRFPGSYNGSSISTSENEKMASEGRHPATTAQQTPGLRINTLLQSARESDAARSSMSQMGHLSRSDEDEEGESGICECLSALTDRLCVMNAMERKHVRISIDRIFSEANKVLDNAVVVLGCQQCRVDSKVLLMIITMLQTVFNWAMQEQQSTWEPQNIPAVAFGKWTISEEESKMVKTLLVDRVLTRSSSMTDVLRQRITHISHMANNKKVSYQVMDAVTLEFTLQRLVFSVREVIRCVKRDMPRPSSST</sequence>
<keyword evidence="3" id="KW-1185">Reference proteome</keyword>
<dbReference type="EMBL" id="CVMT01000004">
    <property type="protein sequence ID" value="CRG87957.1"/>
    <property type="molecule type" value="Genomic_DNA"/>
</dbReference>
<evidence type="ECO:0000256" key="1">
    <source>
        <dbReference type="SAM" id="MobiDB-lite"/>
    </source>
</evidence>
<feature type="region of interest" description="Disordered" evidence="1">
    <location>
        <begin position="56"/>
        <end position="91"/>
    </location>
</feature>
<gene>
    <name evidence="2" type="ORF">PISL3812_04979</name>
</gene>
<feature type="compositionally biased region" description="Basic and acidic residues" evidence="1">
    <location>
        <begin position="182"/>
        <end position="192"/>
    </location>
</feature>
<name>A0A0U1LX32_TALIS</name>
<evidence type="ECO:0008006" key="4">
    <source>
        <dbReference type="Google" id="ProtNLM"/>
    </source>
</evidence>
<dbReference type="OrthoDB" id="4330117at2759"/>
<feature type="region of interest" description="Disordered" evidence="1">
    <location>
        <begin position="159"/>
        <end position="236"/>
    </location>
</feature>
<dbReference type="AlphaFoldDB" id="A0A0U1LX32"/>
<evidence type="ECO:0000313" key="3">
    <source>
        <dbReference type="Proteomes" id="UP000054383"/>
    </source>
</evidence>
<feature type="compositionally biased region" description="Low complexity" evidence="1">
    <location>
        <begin position="56"/>
        <end position="75"/>
    </location>
</feature>
<reference evidence="2 3" key="1">
    <citation type="submission" date="2015-04" db="EMBL/GenBank/DDBJ databases">
        <authorList>
            <person name="Syromyatnikov M.Y."/>
            <person name="Popov V.N."/>
        </authorList>
    </citation>
    <scope>NUCLEOTIDE SEQUENCE [LARGE SCALE GENOMIC DNA]</scope>
    <source>
        <strain evidence="2">WF-38-12</strain>
    </source>
</reference>
<accession>A0A0U1LX32</accession>
<organism evidence="2 3">
    <name type="scientific">Talaromyces islandicus</name>
    <name type="common">Penicillium islandicum</name>
    <dbReference type="NCBI Taxonomy" id="28573"/>
    <lineage>
        <taxon>Eukaryota</taxon>
        <taxon>Fungi</taxon>
        <taxon>Dikarya</taxon>
        <taxon>Ascomycota</taxon>
        <taxon>Pezizomycotina</taxon>
        <taxon>Eurotiomycetes</taxon>
        <taxon>Eurotiomycetidae</taxon>
        <taxon>Eurotiales</taxon>
        <taxon>Trichocomaceae</taxon>
        <taxon>Talaromyces</taxon>
        <taxon>Talaromyces sect. Islandici</taxon>
    </lineage>
</organism>
<dbReference type="OMA" id="HISHMAN"/>
<dbReference type="Proteomes" id="UP000054383">
    <property type="component" value="Unassembled WGS sequence"/>
</dbReference>
<proteinExistence type="predicted"/>
<evidence type="ECO:0000313" key="2">
    <source>
        <dbReference type="EMBL" id="CRG87957.1"/>
    </source>
</evidence>